<proteinExistence type="predicted"/>
<accession>A0A8H6J930</accession>
<reference evidence="2 3" key="1">
    <citation type="journal article" date="2020" name="Phytopathology">
        <title>Genome Sequence Resources of Colletotrichum truncatum, C. plurivorum, C. musicola, and C. sojae: Four Species Pathogenic to Soybean (Glycine max).</title>
        <authorList>
            <person name="Rogerio F."/>
            <person name="Boufleur T.R."/>
            <person name="Ciampi-Guillardi M."/>
            <person name="Sukno S.A."/>
            <person name="Thon M.R."/>
            <person name="Massola Junior N.S."/>
            <person name="Baroncelli R."/>
        </authorList>
    </citation>
    <scope>NUCLEOTIDE SEQUENCE [LARGE SCALE GENOMIC DNA]</scope>
    <source>
        <strain evidence="2 3">LFN0009</strain>
    </source>
</reference>
<feature type="region of interest" description="Disordered" evidence="1">
    <location>
        <begin position="43"/>
        <end position="102"/>
    </location>
</feature>
<comment type="caution">
    <text evidence="2">The sequence shown here is derived from an EMBL/GenBank/DDBJ whole genome shotgun (WGS) entry which is preliminary data.</text>
</comment>
<evidence type="ECO:0000313" key="3">
    <source>
        <dbReference type="Proteomes" id="UP000652219"/>
    </source>
</evidence>
<gene>
    <name evidence="2" type="ORF">CSOJ01_07603</name>
</gene>
<evidence type="ECO:0000313" key="2">
    <source>
        <dbReference type="EMBL" id="KAF6808376.1"/>
    </source>
</evidence>
<dbReference type="EMBL" id="WIGN01000119">
    <property type="protein sequence ID" value="KAF6808376.1"/>
    <property type="molecule type" value="Genomic_DNA"/>
</dbReference>
<evidence type="ECO:0000256" key="1">
    <source>
        <dbReference type="SAM" id="MobiDB-lite"/>
    </source>
</evidence>
<keyword evidence="3" id="KW-1185">Reference proteome</keyword>
<dbReference type="Proteomes" id="UP000652219">
    <property type="component" value="Unassembled WGS sequence"/>
</dbReference>
<name>A0A8H6J930_9PEZI</name>
<feature type="compositionally biased region" description="Low complexity" evidence="1">
    <location>
        <begin position="67"/>
        <end position="88"/>
    </location>
</feature>
<protein>
    <submittedName>
        <fullName evidence="2">Uncharacterized protein</fullName>
    </submittedName>
</protein>
<dbReference type="AlphaFoldDB" id="A0A8H6J930"/>
<sequence>MIQMPRRLRRLGSIARLFSSVADSFLLVSARMGIVRRANDALGASRAPPRQGLPCRIPHGMSLSRPSSSSNHGRTGSSGAACSSSASSPLNSKKHVGIAPATPRLRVNGVVNSAKGPLALAGEISARAVAAVLTQQ</sequence>
<organism evidence="2 3">
    <name type="scientific">Colletotrichum sojae</name>
    <dbReference type="NCBI Taxonomy" id="2175907"/>
    <lineage>
        <taxon>Eukaryota</taxon>
        <taxon>Fungi</taxon>
        <taxon>Dikarya</taxon>
        <taxon>Ascomycota</taxon>
        <taxon>Pezizomycotina</taxon>
        <taxon>Sordariomycetes</taxon>
        <taxon>Hypocreomycetidae</taxon>
        <taxon>Glomerellales</taxon>
        <taxon>Glomerellaceae</taxon>
        <taxon>Colletotrichum</taxon>
        <taxon>Colletotrichum orchidearum species complex</taxon>
    </lineage>
</organism>